<gene>
    <name evidence="1" type="ORF">IAB08_08175</name>
</gene>
<evidence type="ECO:0000313" key="1">
    <source>
        <dbReference type="EMBL" id="MBO8433247.1"/>
    </source>
</evidence>
<organism evidence="1 2">
    <name type="scientific">Candidatus Pullibacteroides excrementavium</name>
    <dbReference type="NCBI Taxonomy" id="2840905"/>
    <lineage>
        <taxon>Bacteria</taxon>
        <taxon>Pseudomonadati</taxon>
        <taxon>Bacteroidota</taxon>
        <taxon>Bacteroidia</taxon>
        <taxon>Bacteroidales</taxon>
        <taxon>Candidatus Pullibacteroides</taxon>
    </lineage>
</organism>
<dbReference type="InterPro" id="IPR025051">
    <property type="entry name" value="DUF3990"/>
</dbReference>
<sequence>MKLYHGSNIEFDKIDLAQSKPNKDFGKGFYLSADYEQAAKMAQVKVEQLEAGSPVVMAYEIEETAFNELKVLRFDSYTEDWAKFILMNRNNSSDKQVHDYDIVIGPIADDRVGLQLWKYENHSIDLPTLVQNLQYMKGITIQYFFGTERAIQFLKRHERVK</sequence>
<dbReference type="AlphaFoldDB" id="A0A9D9DSA7"/>
<dbReference type="Pfam" id="PF13151">
    <property type="entry name" value="DUF3990"/>
    <property type="match status" value="1"/>
</dbReference>
<evidence type="ECO:0000313" key="2">
    <source>
        <dbReference type="Proteomes" id="UP000823612"/>
    </source>
</evidence>
<reference evidence="1" key="2">
    <citation type="journal article" date="2021" name="PeerJ">
        <title>Extensive microbial diversity within the chicken gut microbiome revealed by metagenomics and culture.</title>
        <authorList>
            <person name="Gilroy R."/>
            <person name="Ravi A."/>
            <person name="Getino M."/>
            <person name="Pursley I."/>
            <person name="Horton D.L."/>
            <person name="Alikhan N.F."/>
            <person name="Baker D."/>
            <person name="Gharbi K."/>
            <person name="Hall N."/>
            <person name="Watson M."/>
            <person name="Adriaenssens E.M."/>
            <person name="Foster-Nyarko E."/>
            <person name="Jarju S."/>
            <person name="Secka A."/>
            <person name="Antonio M."/>
            <person name="Oren A."/>
            <person name="Chaudhuri R.R."/>
            <person name="La Ragione R."/>
            <person name="Hildebrand F."/>
            <person name="Pallen M.J."/>
        </authorList>
    </citation>
    <scope>NUCLEOTIDE SEQUENCE</scope>
    <source>
        <strain evidence="1">2889</strain>
    </source>
</reference>
<accession>A0A9D9DSA7</accession>
<dbReference type="Proteomes" id="UP000823612">
    <property type="component" value="Unassembled WGS sequence"/>
</dbReference>
<protein>
    <submittedName>
        <fullName evidence="1">DUF3990 domain-containing protein</fullName>
    </submittedName>
</protein>
<dbReference type="EMBL" id="JADIMZ010000121">
    <property type="protein sequence ID" value="MBO8433247.1"/>
    <property type="molecule type" value="Genomic_DNA"/>
</dbReference>
<comment type="caution">
    <text evidence="1">The sequence shown here is derived from an EMBL/GenBank/DDBJ whole genome shotgun (WGS) entry which is preliminary data.</text>
</comment>
<name>A0A9D9DSA7_9BACT</name>
<proteinExistence type="predicted"/>
<reference evidence="1" key="1">
    <citation type="submission" date="2020-10" db="EMBL/GenBank/DDBJ databases">
        <authorList>
            <person name="Gilroy R."/>
        </authorList>
    </citation>
    <scope>NUCLEOTIDE SEQUENCE</scope>
    <source>
        <strain evidence="1">2889</strain>
    </source>
</reference>